<keyword evidence="1" id="KW-0812">Transmembrane</keyword>
<keyword evidence="1" id="KW-0472">Membrane</keyword>
<sequence>DIFCFSFDLLGSLSFYTIYISFSLHIRIYLEIRTNMFF</sequence>
<feature type="transmembrane region" description="Helical" evidence="1">
    <location>
        <begin position="13"/>
        <end position="30"/>
    </location>
</feature>
<organism evidence="2">
    <name type="scientific">Cucumis melo</name>
    <name type="common">Muskmelon</name>
    <dbReference type="NCBI Taxonomy" id="3656"/>
    <lineage>
        <taxon>Eukaryota</taxon>
        <taxon>Viridiplantae</taxon>
        <taxon>Streptophyta</taxon>
        <taxon>Embryophyta</taxon>
        <taxon>Tracheophyta</taxon>
        <taxon>Spermatophyta</taxon>
        <taxon>Magnoliopsida</taxon>
        <taxon>eudicotyledons</taxon>
        <taxon>Gunneridae</taxon>
        <taxon>Pentapetalae</taxon>
        <taxon>rosids</taxon>
        <taxon>fabids</taxon>
        <taxon>Cucurbitales</taxon>
        <taxon>Cucurbitaceae</taxon>
        <taxon>Benincaseae</taxon>
        <taxon>Cucumis</taxon>
    </lineage>
</organism>
<name>A0A9I9EFI9_CUCME</name>
<dbReference type="EnsemblPlants" id="MELO3C033033.2.1">
    <property type="protein sequence ID" value="MELO3C033033.2.1"/>
    <property type="gene ID" value="MELO3C033033.2"/>
</dbReference>
<reference evidence="2" key="1">
    <citation type="submission" date="2023-03" db="UniProtKB">
        <authorList>
            <consortium name="EnsemblPlants"/>
        </authorList>
    </citation>
    <scope>IDENTIFICATION</scope>
</reference>
<evidence type="ECO:0000313" key="2">
    <source>
        <dbReference type="EnsemblPlants" id="MELO3C033033.2.1"/>
    </source>
</evidence>
<accession>A0A9I9EFI9</accession>
<dbReference type="Gramene" id="MELO3C033033.2.1">
    <property type="protein sequence ID" value="MELO3C033033.2.1"/>
    <property type="gene ID" value="MELO3C033033.2"/>
</dbReference>
<proteinExistence type="predicted"/>
<evidence type="ECO:0000256" key="1">
    <source>
        <dbReference type="SAM" id="Phobius"/>
    </source>
</evidence>
<keyword evidence="1" id="KW-1133">Transmembrane helix</keyword>
<protein>
    <submittedName>
        <fullName evidence="2">Uncharacterized protein</fullName>
    </submittedName>
</protein>
<dbReference type="AlphaFoldDB" id="A0A9I9EFI9"/>